<accession>A0AA40ASU9</accession>
<evidence type="ECO:0000313" key="1">
    <source>
        <dbReference type="EMBL" id="KAK0721367.1"/>
    </source>
</evidence>
<gene>
    <name evidence="1" type="ORF">B0T21DRAFT_414556</name>
</gene>
<sequence>MDTNVLDWPTVEEAIDLNNKVRGQPSRVVFKPIARDIIQELHVDQNIAMSILLHDCREMLRQANGQYFSGSRRINERGSTSTKLTVKQNFFKFMLEWIQKSMRNCQEFEPLSCEMDILHLERDWDIVGYDGDWAIVGDANFA</sequence>
<dbReference type="Proteomes" id="UP001172159">
    <property type="component" value="Unassembled WGS sequence"/>
</dbReference>
<dbReference type="EMBL" id="JAUKTV010000012">
    <property type="protein sequence ID" value="KAK0721367.1"/>
    <property type="molecule type" value="Genomic_DNA"/>
</dbReference>
<proteinExistence type="predicted"/>
<protein>
    <submittedName>
        <fullName evidence="1">Uncharacterized protein</fullName>
    </submittedName>
</protein>
<reference evidence="1" key="1">
    <citation type="submission" date="2023-06" db="EMBL/GenBank/DDBJ databases">
        <title>Genome-scale phylogeny and comparative genomics of the fungal order Sordariales.</title>
        <authorList>
            <consortium name="Lawrence Berkeley National Laboratory"/>
            <person name="Hensen N."/>
            <person name="Bonometti L."/>
            <person name="Westerberg I."/>
            <person name="Brannstrom I.O."/>
            <person name="Guillou S."/>
            <person name="Cros-Aarteil S."/>
            <person name="Calhoun S."/>
            <person name="Haridas S."/>
            <person name="Kuo A."/>
            <person name="Mondo S."/>
            <person name="Pangilinan J."/>
            <person name="Riley R."/>
            <person name="Labutti K."/>
            <person name="Andreopoulos B."/>
            <person name="Lipzen A."/>
            <person name="Chen C."/>
            <person name="Yanf M."/>
            <person name="Daum C."/>
            <person name="Ng V."/>
            <person name="Clum A."/>
            <person name="Steindorff A."/>
            <person name="Ohm R."/>
            <person name="Martin F."/>
            <person name="Silar P."/>
            <person name="Natvig D."/>
            <person name="Lalanne C."/>
            <person name="Gautier V."/>
            <person name="Ament-Velasquez S.L."/>
            <person name="Kruys A."/>
            <person name="Hutchinson M.I."/>
            <person name="Powell A.J."/>
            <person name="Barry K."/>
            <person name="Miller A.N."/>
            <person name="Grigoriev I.V."/>
            <person name="Debuchy R."/>
            <person name="Gladieux P."/>
            <person name="Thoren M.H."/>
            <person name="Johannesson H."/>
        </authorList>
    </citation>
    <scope>NUCLEOTIDE SEQUENCE</scope>
    <source>
        <strain evidence="1">CBS 540.89</strain>
    </source>
</reference>
<name>A0AA40ASU9_9PEZI</name>
<evidence type="ECO:0000313" key="2">
    <source>
        <dbReference type="Proteomes" id="UP001172159"/>
    </source>
</evidence>
<dbReference type="AlphaFoldDB" id="A0AA40ASU9"/>
<keyword evidence="2" id="KW-1185">Reference proteome</keyword>
<organism evidence="1 2">
    <name type="scientific">Apiosordaria backusii</name>
    <dbReference type="NCBI Taxonomy" id="314023"/>
    <lineage>
        <taxon>Eukaryota</taxon>
        <taxon>Fungi</taxon>
        <taxon>Dikarya</taxon>
        <taxon>Ascomycota</taxon>
        <taxon>Pezizomycotina</taxon>
        <taxon>Sordariomycetes</taxon>
        <taxon>Sordariomycetidae</taxon>
        <taxon>Sordariales</taxon>
        <taxon>Lasiosphaeriaceae</taxon>
        <taxon>Apiosordaria</taxon>
    </lineage>
</organism>
<comment type="caution">
    <text evidence="1">The sequence shown here is derived from an EMBL/GenBank/DDBJ whole genome shotgun (WGS) entry which is preliminary data.</text>
</comment>